<evidence type="ECO:0000256" key="2">
    <source>
        <dbReference type="ARBA" id="ARBA00022741"/>
    </source>
</evidence>
<protein>
    <submittedName>
        <fullName evidence="7">Probable disease resistance protein At4g27220</fullName>
    </submittedName>
</protein>
<comment type="similarity">
    <text evidence="1">Belongs to the disease resistance NB-LRR family.</text>
</comment>
<keyword evidence="6" id="KW-1185">Reference proteome</keyword>
<evidence type="ECO:0000256" key="1">
    <source>
        <dbReference type="ARBA" id="ARBA00008894"/>
    </source>
</evidence>
<keyword evidence="3" id="KW-0611">Plant defense</keyword>
<dbReference type="RefSeq" id="XP_048336513.2">
    <property type="nucleotide sequence ID" value="XM_048480556.2"/>
</dbReference>
<reference evidence="7" key="1">
    <citation type="submission" date="2025-08" db="UniProtKB">
        <authorList>
            <consortium name="RefSeq"/>
        </authorList>
    </citation>
    <scope>IDENTIFICATION</scope>
    <source>
        <tissue evidence="7">Seedling</tissue>
    </source>
</reference>
<dbReference type="Gene3D" id="3.80.10.10">
    <property type="entry name" value="Ribonuclease Inhibitor"/>
    <property type="match status" value="1"/>
</dbReference>
<evidence type="ECO:0000313" key="7">
    <source>
        <dbReference type="RefSeq" id="XP_048336513.2"/>
    </source>
</evidence>
<organism evidence="6 7">
    <name type="scientific">Ziziphus jujuba</name>
    <name type="common">Chinese jujube</name>
    <name type="synonym">Ziziphus sativa</name>
    <dbReference type="NCBI Taxonomy" id="326968"/>
    <lineage>
        <taxon>Eukaryota</taxon>
        <taxon>Viridiplantae</taxon>
        <taxon>Streptophyta</taxon>
        <taxon>Embryophyta</taxon>
        <taxon>Tracheophyta</taxon>
        <taxon>Spermatophyta</taxon>
        <taxon>Magnoliopsida</taxon>
        <taxon>eudicotyledons</taxon>
        <taxon>Gunneridae</taxon>
        <taxon>Pentapetalae</taxon>
        <taxon>rosids</taxon>
        <taxon>fabids</taxon>
        <taxon>Rosales</taxon>
        <taxon>Rhamnaceae</taxon>
        <taxon>Paliureae</taxon>
        <taxon>Ziziphus</taxon>
    </lineage>
</organism>
<dbReference type="Proteomes" id="UP001652623">
    <property type="component" value="Chromosome 9"/>
</dbReference>
<dbReference type="Pfam" id="PF00931">
    <property type="entry name" value="NB-ARC"/>
    <property type="match status" value="1"/>
</dbReference>
<dbReference type="Gene3D" id="1.10.8.430">
    <property type="entry name" value="Helical domain of apoptotic protease-activating factors"/>
    <property type="match status" value="1"/>
</dbReference>
<dbReference type="InterPro" id="IPR050905">
    <property type="entry name" value="Plant_NBS-LRR"/>
</dbReference>
<evidence type="ECO:0000256" key="4">
    <source>
        <dbReference type="ARBA" id="ARBA00022840"/>
    </source>
</evidence>
<name>A0ABM3IVZ8_ZIZJJ</name>
<dbReference type="InterPro" id="IPR042197">
    <property type="entry name" value="Apaf_helical"/>
</dbReference>
<dbReference type="GeneID" id="125424122"/>
<keyword evidence="2" id="KW-0547">Nucleotide-binding</keyword>
<keyword evidence="4" id="KW-0067">ATP-binding</keyword>
<proteinExistence type="inferred from homology"/>
<dbReference type="SUPFAM" id="SSF52047">
    <property type="entry name" value="RNI-like"/>
    <property type="match status" value="1"/>
</dbReference>
<dbReference type="InterPro" id="IPR027417">
    <property type="entry name" value="P-loop_NTPase"/>
</dbReference>
<evidence type="ECO:0000313" key="6">
    <source>
        <dbReference type="Proteomes" id="UP001652623"/>
    </source>
</evidence>
<feature type="domain" description="NB-ARC" evidence="5">
    <location>
        <begin position="3"/>
        <end position="65"/>
    </location>
</feature>
<sequence length="307" mass="34736">MAVISQTPDERAIQGQIADKLGLSFDDKESVAGRADRLQERMITNGKKILVILDDIWKKLDFEKLAKEEAWKLFQESAGSCVDDPLLHPIAEAVADECAGLPLAIAIVGRALENKTDRNVWAYALQQLKKSAPRNIIPEMDDVFSSIQFSYDYLESKEAKSCFLLCMEHHVKMHRLVRDFAISIASKAEPMLLSCDVGLDEWPQKDSYEHYIRIPLQFSKNAKFLVDTLQFTNLKLLQLFYNSQSVNHMDKISGNFFEGMKVLAVLALFKNHTPMSLPSSLEVLKNLRSLFLHGCRKMEGLLMIGGL</sequence>
<gene>
    <name evidence="7" type="primary">LOC125424122</name>
</gene>
<dbReference type="InterPro" id="IPR002182">
    <property type="entry name" value="NB-ARC"/>
</dbReference>
<dbReference type="SUPFAM" id="SSF52540">
    <property type="entry name" value="P-loop containing nucleoside triphosphate hydrolases"/>
    <property type="match status" value="1"/>
</dbReference>
<evidence type="ECO:0000259" key="5">
    <source>
        <dbReference type="Pfam" id="PF00931"/>
    </source>
</evidence>
<dbReference type="PANTHER" id="PTHR33463:SF203">
    <property type="entry name" value="AAA+ ATPASE DOMAIN-CONTAINING PROTEIN"/>
    <property type="match status" value="1"/>
</dbReference>
<accession>A0ABM3IVZ8</accession>
<dbReference type="PANTHER" id="PTHR33463">
    <property type="entry name" value="NB-ARC DOMAIN-CONTAINING PROTEIN-RELATED"/>
    <property type="match status" value="1"/>
</dbReference>
<evidence type="ECO:0000256" key="3">
    <source>
        <dbReference type="ARBA" id="ARBA00022821"/>
    </source>
</evidence>
<dbReference type="InterPro" id="IPR032675">
    <property type="entry name" value="LRR_dom_sf"/>
</dbReference>